<dbReference type="InterPro" id="IPR027417">
    <property type="entry name" value="P-loop_NTPase"/>
</dbReference>
<dbReference type="EMBL" id="JACOOO010000005">
    <property type="protein sequence ID" value="MBC5628256.1"/>
    <property type="molecule type" value="Genomic_DNA"/>
</dbReference>
<protein>
    <submittedName>
        <fullName evidence="6">ABC transporter ATP-binding protein</fullName>
    </submittedName>
</protein>
<keyword evidence="3" id="KW-0547">Nucleotide-binding</keyword>
<dbReference type="GO" id="GO:0005524">
    <property type="term" value="F:ATP binding"/>
    <property type="evidence" value="ECO:0007669"/>
    <property type="project" value="UniProtKB-KW"/>
</dbReference>
<accession>A0ABR7DA42</accession>
<dbReference type="InterPro" id="IPR003439">
    <property type="entry name" value="ABC_transporter-like_ATP-bd"/>
</dbReference>
<dbReference type="InterPro" id="IPR017871">
    <property type="entry name" value="ABC_transporter-like_CS"/>
</dbReference>
<dbReference type="NCBIfam" id="TIGR01727">
    <property type="entry name" value="oligo_HPY"/>
    <property type="match status" value="1"/>
</dbReference>
<dbReference type="PROSITE" id="PS50893">
    <property type="entry name" value="ABC_TRANSPORTER_2"/>
    <property type="match status" value="2"/>
</dbReference>
<dbReference type="Pfam" id="PF00005">
    <property type="entry name" value="ABC_tran"/>
    <property type="match status" value="2"/>
</dbReference>
<dbReference type="Gene3D" id="3.40.50.300">
    <property type="entry name" value="P-loop containing nucleotide triphosphate hydrolases"/>
    <property type="match status" value="2"/>
</dbReference>
<dbReference type="CDD" id="cd03257">
    <property type="entry name" value="ABC_NikE_OppD_transporters"/>
    <property type="match status" value="2"/>
</dbReference>
<comment type="caution">
    <text evidence="6">The sequence shown here is derived from an EMBL/GenBank/DDBJ whole genome shotgun (WGS) entry which is preliminary data.</text>
</comment>
<dbReference type="PANTHER" id="PTHR43776">
    <property type="entry name" value="TRANSPORT ATP-BINDING PROTEIN"/>
    <property type="match status" value="1"/>
</dbReference>
<dbReference type="PROSITE" id="PS00211">
    <property type="entry name" value="ABC_TRANSPORTER_1"/>
    <property type="match status" value="2"/>
</dbReference>
<evidence type="ECO:0000256" key="3">
    <source>
        <dbReference type="ARBA" id="ARBA00022741"/>
    </source>
</evidence>
<evidence type="ECO:0000256" key="4">
    <source>
        <dbReference type="ARBA" id="ARBA00022840"/>
    </source>
</evidence>
<dbReference type="InterPro" id="IPR003593">
    <property type="entry name" value="AAA+_ATPase"/>
</dbReference>
<dbReference type="PANTHER" id="PTHR43776:SF7">
    <property type="entry name" value="D,D-DIPEPTIDE TRANSPORT ATP-BINDING PROTEIN DDPF-RELATED"/>
    <property type="match status" value="1"/>
</dbReference>
<dbReference type="SMART" id="SM00382">
    <property type="entry name" value="AAA"/>
    <property type="match status" value="2"/>
</dbReference>
<keyword evidence="2" id="KW-0813">Transport</keyword>
<keyword evidence="7" id="KW-1185">Reference proteome</keyword>
<dbReference type="InterPro" id="IPR050319">
    <property type="entry name" value="ABC_transp_ATP-bind"/>
</dbReference>
<name>A0ABR7DA42_9CLOT</name>
<sequence>MEEILKVNKLSVEYPEFTLHPISFTMEKGEILSIIGESGSGKTTIAKAITCIMDKETAVTGEVFIDGKELLSMKEIDRKLLRMTEFSIVFQNSLEWLNPSMTLEGQLKEILIKEANYSYDRRSKFEVTNRRFGLSLKKEMQDKMVELMEVVGLSKDDLKRYPRELSGGMSQKFMIASAIALRPKLVIMDEPTSSLDVASRDSFIELIRKLNRELGIAFLIITHDLKLSSELSNKMIVLYGGHIMETGDTKEILEKPRHPYTRGLIHASVGFNLVKDIWGIRTGVVKRENYGCPFYGRCTQSISICEDKVPDLKMAEDNRWIACNRSGVVKVLEGKNISKVYGKQQVLSGIDLTVYSGEIVSIVGKSGVGKSTLARILGGFLNEFDDGHINFEGKSANFKVQHKTIGGIQMVFQDSEGCLNPHMTVREIVAEPLKLAKANDGLEEKIKRALLDTGLPIDNQFLNKKIKTLSGGQKQRVNLARALTMEPKIMIADEPTAMLDPSSKANLIRMLKGLQNKRGFSMLMISHDLESVLKISDRTYLLQQGKLKRLDPSEYMQINIDKIFAN</sequence>
<feature type="domain" description="ABC transporter" evidence="5">
    <location>
        <begin position="332"/>
        <end position="565"/>
    </location>
</feature>
<dbReference type="SUPFAM" id="SSF52540">
    <property type="entry name" value="P-loop containing nucleoside triphosphate hydrolases"/>
    <property type="match status" value="2"/>
</dbReference>
<dbReference type="InterPro" id="IPR013563">
    <property type="entry name" value="Oligopep_ABC_C"/>
</dbReference>
<proteinExistence type="inferred from homology"/>
<dbReference type="Pfam" id="PF08352">
    <property type="entry name" value="oligo_HPY"/>
    <property type="match status" value="1"/>
</dbReference>
<evidence type="ECO:0000313" key="7">
    <source>
        <dbReference type="Proteomes" id="UP000596929"/>
    </source>
</evidence>
<comment type="similarity">
    <text evidence="1">Belongs to the ABC transporter superfamily.</text>
</comment>
<organism evidence="6 7">
    <name type="scientific">Clostridium hominis</name>
    <dbReference type="NCBI Taxonomy" id="2763036"/>
    <lineage>
        <taxon>Bacteria</taxon>
        <taxon>Bacillati</taxon>
        <taxon>Bacillota</taxon>
        <taxon>Clostridia</taxon>
        <taxon>Eubacteriales</taxon>
        <taxon>Clostridiaceae</taxon>
        <taxon>Clostridium</taxon>
    </lineage>
</organism>
<evidence type="ECO:0000256" key="1">
    <source>
        <dbReference type="ARBA" id="ARBA00005417"/>
    </source>
</evidence>
<dbReference type="RefSeq" id="WP_032117806.1">
    <property type="nucleotide sequence ID" value="NZ_JACOOO010000005.1"/>
</dbReference>
<dbReference type="Proteomes" id="UP000596929">
    <property type="component" value="Unassembled WGS sequence"/>
</dbReference>
<reference evidence="6 7" key="1">
    <citation type="submission" date="2020-08" db="EMBL/GenBank/DDBJ databases">
        <title>Genome public.</title>
        <authorList>
            <person name="Liu C."/>
            <person name="Sun Q."/>
        </authorList>
    </citation>
    <scope>NUCLEOTIDE SEQUENCE [LARGE SCALE GENOMIC DNA]</scope>
    <source>
        <strain evidence="6 7">NSJ-6</strain>
    </source>
</reference>
<evidence type="ECO:0000313" key="6">
    <source>
        <dbReference type="EMBL" id="MBC5628256.1"/>
    </source>
</evidence>
<evidence type="ECO:0000259" key="5">
    <source>
        <dbReference type="PROSITE" id="PS50893"/>
    </source>
</evidence>
<feature type="domain" description="ABC transporter" evidence="5">
    <location>
        <begin position="2"/>
        <end position="265"/>
    </location>
</feature>
<evidence type="ECO:0000256" key="2">
    <source>
        <dbReference type="ARBA" id="ARBA00022448"/>
    </source>
</evidence>
<gene>
    <name evidence="6" type="ORF">H8S20_05045</name>
</gene>
<keyword evidence="4 6" id="KW-0067">ATP-binding</keyword>